<reference evidence="1 2" key="1">
    <citation type="submission" date="2015-11" db="EMBL/GenBank/DDBJ databases">
        <authorList>
            <person name="Zhang Y."/>
            <person name="Guo Z."/>
        </authorList>
    </citation>
    <scope>NUCLEOTIDE SEQUENCE [LARGE SCALE GENOMIC DNA]</scope>
    <source>
        <strain evidence="1 2">ChDC F174</strain>
    </source>
</reference>
<dbReference type="InterPro" id="IPR009241">
    <property type="entry name" value="HigB-like"/>
</dbReference>
<dbReference type="EMBL" id="CP013331">
    <property type="protein sequence ID" value="ALQ41061.1"/>
    <property type="molecule type" value="Genomic_DNA"/>
</dbReference>
<dbReference type="OrthoDB" id="573082at2"/>
<sequence>MYKVGFYLKNGKSDIIEYLDKLKIKSEKSKEARIIRNKILSYIKSLELYGTRVGEPIVKHIEDNIWELRPLNNRIFFFYFKDNKFILLHYFIKKTNKTPKKEIEEARNRMNDFIVRSDKNVK</sequence>
<name>A0A0S2ZQ59_9FUSO</name>
<dbReference type="KEGG" id="fhw:RN87_11130"/>
<dbReference type="AlphaFoldDB" id="A0A0S2ZQ59"/>
<organism evidence="1">
    <name type="scientific">Fusobacterium hwasookii ChDC F174</name>
    <dbReference type="NCBI Taxonomy" id="1307442"/>
    <lineage>
        <taxon>Bacteria</taxon>
        <taxon>Fusobacteriati</taxon>
        <taxon>Fusobacteriota</taxon>
        <taxon>Fusobacteriia</taxon>
        <taxon>Fusobacteriales</taxon>
        <taxon>Fusobacteriaceae</taxon>
        <taxon>Fusobacterium</taxon>
    </lineage>
</organism>
<dbReference type="Proteomes" id="UP000063275">
    <property type="component" value="Chromosome"/>
</dbReference>
<evidence type="ECO:0000313" key="1">
    <source>
        <dbReference type="EMBL" id="ALQ41061.1"/>
    </source>
</evidence>
<dbReference type="RefSeq" id="WP_029492812.1">
    <property type="nucleotide sequence ID" value="NZ_ATKF01000026.1"/>
</dbReference>
<protein>
    <submittedName>
        <fullName evidence="1">Addiction module toxin RelE</fullName>
    </submittedName>
</protein>
<dbReference type="Pfam" id="PF05973">
    <property type="entry name" value="Gp49"/>
    <property type="match status" value="1"/>
</dbReference>
<gene>
    <name evidence="1" type="ORF">RN87_11130</name>
</gene>
<evidence type="ECO:0000313" key="2">
    <source>
        <dbReference type="Proteomes" id="UP000063275"/>
    </source>
</evidence>
<proteinExistence type="predicted"/>
<accession>A0A0S2ZQ59</accession>